<keyword evidence="4 5" id="KW-0472">Membrane</keyword>
<dbReference type="Proteomes" id="UP000729701">
    <property type="component" value="Unassembled WGS sequence"/>
</dbReference>
<dbReference type="InterPro" id="IPR051533">
    <property type="entry name" value="WaaL-like"/>
</dbReference>
<dbReference type="PANTHER" id="PTHR37422">
    <property type="entry name" value="TEICHURONIC ACID BIOSYNTHESIS PROTEIN TUAE"/>
    <property type="match status" value="1"/>
</dbReference>
<dbReference type="Pfam" id="PF04932">
    <property type="entry name" value="Wzy_C"/>
    <property type="match status" value="1"/>
</dbReference>
<keyword evidence="7" id="KW-0436">Ligase</keyword>
<feature type="domain" description="O-antigen ligase-related" evidence="6">
    <location>
        <begin position="204"/>
        <end position="348"/>
    </location>
</feature>
<feature type="transmembrane region" description="Helical" evidence="5">
    <location>
        <begin position="41"/>
        <end position="61"/>
    </location>
</feature>
<feature type="transmembrane region" description="Helical" evidence="5">
    <location>
        <begin position="392"/>
        <end position="410"/>
    </location>
</feature>
<feature type="transmembrane region" description="Helical" evidence="5">
    <location>
        <begin position="122"/>
        <end position="143"/>
    </location>
</feature>
<keyword evidence="3 5" id="KW-1133">Transmembrane helix</keyword>
<feature type="transmembrane region" description="Helical" evidence="5">
    <location>
        <begin position="201"/>
        <end position="230"/>
    </location>
</feature>
<evidence type="ECO:0000313" key="8">
    <source>
        <dbReference type="Proteomes" id="UP000729701"/>
    </source>
</evidence>
<evidence type="ECO:0000259" key="6">
    <source>
        <dbReference type="Pfam" id="PF04932"/>
    </source>
</evidence>
<dbReference type="EMBL" id="JAHHGZ010000017">
    <property type="protein sequence ID" value="MBW4669061.1"/>
    <property type="molecule type" value="Genomic_DNA"/>
</dbReference>
<name>A0A951QP48_9CYAN</name>
<evidence type="ECO:0000256" key="4">
    <source>
        <dbReference type="ARBA" id="ARBA00023136"/>
    </source>
</evidence>
<dbReference type="PANTHER" id="PTHR37422:SF17">
    <property type="entry name" value="O-ANTIGEN LIGASE"/>
    <property type="match status" value="1"/>
</dbReference>
<evidence type="ECO:0000313" key="7">
    <source>
        <dbReference type="EMBL" id="MBW4669061.1"/>
    </source>
</evidence>
<feature type="transmembrane region" description="Helical" evidence="5">
    <location>
        <begin position="370"/>
        <end position="386"/>
    </location>
</feature>
<comment type="subcellular location">
    <subcellularLocation>
        <location evidence="1">Membrane</location>
        <topology evidence="1">Multi-pass membrane protein</topology>
    </subcellularLocation>
</comment>
<keyword evidence="2 5" id="KW-0812">Transmembrane</keyword>
<sequence length="427" mass="47698">MPKVPLLAEKIFVVLGLFLSTTALIPVLLSGNDPSGTAADPISPILFTSIYTVTIVLVAFNWKSFVYVAQKDFFIWLLVGIAVASILWTQLPDITPRRSMLLLGTTTFGVYLAVRYSLREQLQLVACALGLVIALSFVFAIFLPSYGQMTAQEGGIHAGAWRGVIPHKNLLGRLMAFSSMVFLLTAIANPMRDLKYRWLTWSGYVLSIVLVILSTSKTALVVSLVLLMIMPLYRAWRRQYSFLIPFMIAFVLIVGSATTLFIDNLDAIAGALGRDLTLTGRTEIWAAMLELISQRPWGGYGFNAFWQGWDAQTSAYMWRVLGWECPYGHNGFMDLLSELGISGLGVFILSFLTTYVRGVNWLRAVPTPEGLWPLMYLTYLLIYNISESTLLASNSIFWIVYVSTIFSMALESEQIKMFIRTSAFAQE</sequence>
<proteinExistence type="predicted"/>
<reference evidence="7" key="2">
    <citation type="journal article" date="2022" name="Microbiol. Resour. Announc.">
        <title>Metagenome Sequencing to Explore Phylogenomics of Terrestrial Cyanobacteria.</title>
        <authorList>
            <person name="Ward R.D."/>
            <person name="Stajich J.E."/>
            <person name="Johansen J.R."/>
            <person name="Huntemann M."/>
            <person name="Clum A."/>
            <person name="Foster B."/>
            <person name="Foster B."/>
            <person name="Roux S."/>
            <person name="Palaniappan K."/>
            <person name="Varghese N."/>
            <person name="Mukherjee S."/>
            <person name="Reddy T.B.K."/>
            <person name="Daum C."/>
            <person name="Copeland A."/>
            <person name="Chen I.A."/>
            <person name="Ivanova N.N."/>
            <person name="Kyrpides N.C."/>
            <person name="Shapiro N."/>
            <person name="Eloe-Fadrosh E.A."/>
            <person name="Pietrasiak N."/>
        </authorList>
    </citation>
    <scope>NUCLEOTIDE SEQUENCE</scope>
    <source>
        <strain evidence="7">GSE-NOS-MK-12-04C</strain>
    </source>
</reference>
<accession>A0A951QP48</accession>
<feature type="transmembrane region" description="Helical" evidence="5">
    <location>
        <begin position="339"/>
        <end position="358"/>
    </location>
</feature>
<evidence type="ECO:0000256" key="2">
    <source>
        <dbReference type="ARBA" id="ARBA00022692"/>
    </source>
</evidence>
<dbReference type="GO" id="GO:0016874">
    <property type="term" value="F:ligase activity"/>
    <property type="evidence" value="ECO:0007669"/>
    <property type="project" value="UniProtKB-KW"/>
</dbReference>
<feature type="transmembrane region" description="Helical" evidence="5">
    <location>
        <begin position="170"/>
        <end position="189"/>
    </location>
</feature>
<reference evidence="7" key="1">
    <citation type="submission" date="2021-05" db="EMBL/GenBank/DDBJ databases">
        <authorList>
            <person name="Pietrasiak N."/>
            <person name="Ward R."/>
            <person name="Stajich J.E."/>
            <person name="Kurbessoian T."/>
        </authorList>
    </citation>
    <scope>NUCLEOTIDE SEQUENCE</scope>
    <source>
        <strain evidence="7">GSE-NOS-MK-12-04C</strain>
    </source>
</reference>
<organism evidence="7 8">
    <name type="scientific">Cyanomargarita calcarea GSE-NOS-MK-12-04C</name>
    <dbReference type="NCBI Taxonomy" id="2839659"/>
    <lineage>
        <taxon>Bacteria</taxon>
        <taxon>Bacillati</taxon>
        <taxon>Cyanobacteriota</taxon>
        <taxon>Cyanophyceae</taxon>
        <taxon>Nostocales</taxon>
        <taxon>Cyanomargaritaceae</taxon>
        <taxon>Cyanomargarita</taxon>
    </lineage>
</organism>
<feature type="transmembrane region" description="Helical" evidence="5">
    <location>
        <begin position="242"/>
        <end position="262"/>
    </location>
</feature>
<evidence type="ECO:0000256" key="1">
    <source>
        <dbReference type="ARBA" id="ARBA00004141"/>
    </source>
</evidence>
<dbReference type="GO" id="GO:0016020">
    <property type="term" value="C:membrane"/>
    <property type="evidence" value="ECO:0007669"/>
    <property type="project" value="UniProtKB-SubCell"/>
</dbReference>
<dbReference type="InterPro" id="IPR007016">
    <property type="entry name" value="O-antigen_ligase-rel_domated"/>
</dbReference>
<dbReference type="AlphaFoldDB" id="A0A951QP48"/>
<gene>
    <name evidence="7" type="ORF">KME60_16955</name>
</gene>
<evidence type="ECO:0000256" key="3">
    <source>
        <dbReference type="ARBA" id="ARBA00022989"/>
    </source>
</evidence>
<comment type="caution">
    <text evidence="7">The sequence shown here is derived from an EMBL/GenBank/DDBJ whole genome shotgun (WGS) entry which is preliminary data.</text>
</comment>
<feature type="transmembrane region" description="Helical" evidence="5">
    <location>
        <begin position="12"/>
        <end position="29"/>
    </location>
</feature>
<protein>
    <submittedName>
        <fullName evidence="7">O-antigen ligase family protein</fullName>
    </submittedName>
</protein>
<evidence type="ECO:0000256" key="5">
    <source>
        <dbReference type="SAM" id="Phobius"/>
    </source>
</evidence>
<feature type="transmembrane region" description="Helical" evidence="5">
    <location>
        <begin position="73"/>
        <end position="91"/>
    </location>
</feature>